<dbReference type="EMBL" id="JAPWTJ010001610">
    <property type="protein sequence ID" value="KAJ8970523.1"/>
    <property type="molecule type" value="Genomic_DNA"/>
</dbReference>
<keyword evidence="4" id="KW-1185">Reference proteome</keyword>
<feature type="non-terminal residue" evidence="3">
    <location>
        <position position="1"/>
    </location>
</feature>
<dbReference type="InterPro" id="IPR021896">
    <property type="entry name" value="THAP9-like_HTH"/>
</dbReference>
<feature type="domain" description="THAP9-like helix-turn-helix" evidence="2">
    <location>
        <begin position="32"/>
        <end position="88"/>
    </location>
</feature>
<name>A0ABQ9J145_9CUCU</name>
<comment type="caution">
    <text evidence="3">The sequence shown here is derived from an EMBL/GenBank/DDBJ whole genome shotgun (WGS) entry which is preliminary data.</text>
</comment>
<evidence type="ECO:0000259" key="2">
    <source>
        <dbReference type="Pfam" id="PF12017"/>
    </source>
</evidence>
<evidence type="ECO:0000313" key="4">
    <source>
        <dbReference type="Proteomes" id="UP001162164"/>
    </source>
</evidence>
<dbReference type="Pfam" id="PF12017">
    <property type="entry name" value="Tnp_P_element"/>
    <property type="match status" value="1"/>
</dbReference>
<sequence length="294" mass="32661">WQLLQVTRKICRPVSKKDDTPDILGNASVSGSVGEIMSRILKGHSRAKYSPELRSFALTLSFYSTEAYNYVRRKFNMSLPHIKTISKWYRSVDGRPGFTTEALKAVKMKVDEAGHKILLIYLFIVITINWFTPFFLAHGHMSPSFCTRPDGGHMAACKNKGVCLNIKVVGLCVANLPHRNITVSYMDICSNMENICLASDCPYLVQKKEPANDPHILELVLFSFVESSGTGCDRPQTPKKSSEFPSTGALVDTIFWSSLISKALSIVLCASFKAVLAIFAKPAVSNQLMIICQK</sequence>
<feature type="transmembrane region" description="Helical" evidence="1">
    <location>
        <begin position="117"/>
        <end position="136"/>
    </location>
</feature>
<gene>
    <name evidence="3" type="ORF">NQ317_013691</name>
</gene>
<protein>
    <recommendedName>
        <fullName evidence="2">THAP9-like helix-turn-helix domain-containing protein</fullName>
    </recommendedName>
</protein>
<evidence type="ECO:0000313" key="3">
    <source>
        <dbReference type="EMBL" id="KAJ8970523.1"/>
    </source>
</evidence>
<dbReference type="Proteomes" id="UP001162164">
    <property type="component" value="Unassembled WGS sequence"/>
</dbReference>
<keyword evidence="1" id="KW-1133">Transmembrane helix</keyword>
<keyword evidence="1" id="KW-0812">Transmembrane</keyword>
<proteinExistence type="predicted"/>
<keyword evidence="1" id="KW-0472">Membrane</keyword>
<accession>A0ABQ9J145</accession>
<organism evidence="3 4">
    <name type="scientific">Molorchus minor</name>
    <dbReference type="NCBI Taxonomy" id="1323400"/>
    <lineage>
        <taxon>Eukaryota</taxon>
        <taxon>Metazoa</taxon>
        <taxon>Ecdysozoa</taxon>
        <taxon>Arthropoda</taxon>
        <taxon>Hexapoda</taxon>
        <taxon>Insecta</taxon>
        <taxon>Pterygota</taxon>
        <taxon>Neoptera</taxon>
        <taxon>Endopterygota</taxon>
        <taxon>Coleoptera</taxon>
        <taxon>Polyphaga</taxon>
        <taxon>Cucujiformia</taxon>
        <taxon>Chrysomeloidea</taxon>
        <taxon>Cerambycidae</taxon>
        <taxon>Lamiinae</taxon>
        <taxon>Monochamini</taxon>
        <taxon>Molorchus</taxon>
    </lineage>
</organism>
<reference evidence="3" key="1">
    <citation type="journal article" date="2023" name="Insect Mol. Biol.">
        <title>Genome sequencing provides insights into the evolution of gene families encoding plant cell wall-degrading enzymes in longhorned beetles.</title>
        <authorList>
            <person name="Shin N.R."/>
            <person name="Okamura Y."/>
            <person name="Kirsch R."/>
            <person name="Pauchet Y."/>
        </authorList>
    </citation>
    <scope>NUCLEOTIDE SEQUENCE</scope>
    <source>
        <strain evidence="3">MMC_N1</strain>
    </source>
</reference>
<evidence type="ECO:0000256" key="1">
    <source>
        <dbReference type="SAM" id="Phobius"/>
    </source>
</evidence>